<keyword evidence="6 7" id="KW-0472">Membrane</keyword>
<feature type="transmembrane region" description="Helical" evidence="7">
    <location>
        <begin position="96"/>
        <end position="116"/>
    </location>
</feature>
<dbReference type="InterPro" id="IPR051393">
    <property type="entry name" value="ABC_transporter_permease"/>
</dbReference>
<keyword evidence="3" id="KW-1003">Cell membrane</keyword>
<evidence type="ECO:0000256" key="7">
    <source>
        <dbReference type="RuleBase" id="RU363032"/>
    </source>
</evidence>
<organism evidence="10 11">
    <name type="scientific">Actinomyces urogenitalis</name>
    <dbReference type="NCBI Taxonomy" id="103621"/>
    <lineage>
        <taxon>Bacteria</taxon>
        <taxon>Bacillati</taxon>
        <taxon>Actinomycetota</taxon>
        <taxon>Actinomycetes</taxon>
        <taxon>Actinomycetales</taxon>
        <taxon>Actinomycetaceae</taxon>
        <taxon>Actinomyces</taxon>
    </lineage>
</organism>
<dbReference type="Gene3D" id="1.10.3720.10">
    <property type="entry name" value="MetI-like"/>
    <property type="match status" value="1"/>
</dbReference>
<gene>
    <name evidence="10" type="ORF">CYJ26_04230</name>
</gene>
<dbReference type="InterPro" id="IPR000515">
    <property type="entry name" value="MetI-like"/>
</dbReference>
<feature type="compositionally biased region" description="Low complexity" evidence="8">
    <location>
        <begin position="8"/>
        <end position="21"/>
    </location>
</feature>
<feature type="domain" description="ABC transmembrane type-1" evidence="9">
    <location>
        <begin position="94"/>
        <end position="302"/>
    </location>
</feature>
<comment type="caution">
    <text evidence="10">The sequence shown here is derived from an EMBL/GenBank/DDBJ whole genome shotgun (WGS) entry which is preliminary data.</text>
</comment>
<dbReference type="RefSeq" id="WP_006548816.1">
    <property type="nucleotide sequence ID" value="NZ_CP136961.1"/>
</dbReference>
<dbReference type="EMBL" id="PKHA01000003">
    <property type="protein sequence ID" value="PKY98929.1"/>
    <property type="molecule type" value="Genomic_DNA"/>
</dbReference>
<evidence type="ECO:0000256" key="3">
    <source>
        <dbReference type="ARBA" id="ARBA00022475"/>
    </source>
</evidence>
<dbReference type="GO" id="GO:0055085">
    <property type="term" value="P:transmembrane transport"/>
    <property type="evidence" value="ECO:0007669"/>
    <property type="project" value="InterPro"/>
</dbReference>
<evidence type="ECO:0000259" key="9">
    <source>
        <dbReference type="PROSITE" id="PS50928"/>
    </source>
</evidence>
<evidence type="ECO:0000256" key="6">
    <source>
        <dbReference type="ARBA" id="ARBA00023136"/>
    </source>
</evidence>
<dbReference type="Proteomes" id="UP000234778">
    <property type="component" value="Unassembled WGS sequence"/>
</dbReference>
<accession>A0A2I1KTI1</accession>
<feature type="transmembrane region" description="Helical" evidence="7">
    <location>
        <begin position="175"/>
        <end position="201"/>
    </location>
</feature>
<keyword evidence="4 7" id="KW-0812">Transmembrane</keyword>
<evidence type="ECO:0000256" key="1">
    <source>
        <dbReference type="ARBA" id="ARBA00004651"/>
    </source>
</evidence>
<dbReference type="GeneID" id="81708141"/>
<feature type="transmembrane region" description="Helical" evidence="7">
    <location>
        <begin position="229"/>
        <end position="249"/>
    </location>
</feature>
<name>A0A2I1KTI1_9ACTO</name>
<dbReference type="GO" id="GO:0005886">
    <property type="term" value="C:plasma membrane"/>
    <property type="evidence" value="ECO:0007669"/>
    <property type="project" value="UniProtKB-SubCell"/>
</dbReference>
<dbReference type="PANTHER" id="PTHR30193">
    <property type="entry name" value="ABC TRANSPORTER PERMEASE PROTEIN"/>
    <property type="match status" value="1"/>
</dbReference>
<keyword evidence="5 7" id="KW-1133">Transmembrane helix</keyword>
<evidence type="ECO:0000256" key="8">
    <source>
        <dbReference type="SAM" id="MobiDB-lite"/>
    </source>
</evidence>
<dbReference type="PANTHER" id="PTHR30193:SF37">
    <property type="entry name" value="INNER MEMBRANE ABC TRANSPORTER PERMEASE PROTEIN YCJO"/>
    <property type="match status" value="1"/>
</dbReference>
<dbReference type="Pfam" id="PF00528">
    <property type="entry name" value="BPD_transp_1"/>
    <property type="match status" value="1"/>
</dbReference>
<dbReference type="InterPro" id="IPR035906">
    <property type="entry name" value="MetI-like_sf"/>
</dbReference>
<comment type="subcellular location">
    <subcellularLocation>
        <location evidence="1 7">Cell membrane</location>
        <topology evidence="1 7">Multi-pass membrane protein</topology>
    </subcellularLocation>
</comment>
<comment type="similarity">
    <text evidence="7">Belongs to the binding-protein-dependent transport system permease family.</text>
</comment>
<feature type="transmembrane region" description="Helical" evidence="7">
    <location>
        <begin position="286"/>
        <end position="306"/>
    </location>
</feature>
<evidence type="ECO:0000313" key="10">
    <source>
        <dbReference type="EMBL" id="PKY98929.1"/>
    </source>
</evidence>
<protein>
    <submittedName>
        <fullName evidence="10">Sugar ABC transporter permease</fullName>
    </submittedName>
</protein>
<reference evidence="10 11" key="1">
    <citation type="submission" date="2017-12" db="EMBL/GenBank/DDBJ databases">
        <title>Phylogenetic diversity of female urinary microbiome.</title>
        <authorList>
            <person name="Thomas-White K."/>
            <person name="Wolfe A.J."/>
        </authorList>
    </citation>
    <scope>NUCLEOTIDE SEQUENCE [LARGE SCALE GENOMIC DNA]</scope>
    <source>
        <strain evidence="10 11">UMB0319</strain>
    </source>
</reference>
<sequence>MTTLLPTAAGASVSGPAPSLSTRRRGLGRRLRETVTGYLFLTPSVLGVVLFMVVPVGVIVWLTVHQWDLIASPRYVGLEQVRQVLTDAAFLRSLRVTLALVALVVPAQILVGLFLANMLTKGVRGTTLFRTLIVIPWISSPLALGVVWSWIFAPTGGLLSAVAGTRLEILVSPTWALPAVAFVVLWNNVGYTSLFFIAGLLSVPRELIEAAYVDGASARQVFWRIKVPLLRPTFFFVSVTSVIAAFNIFDHVYALTGGGPAGATKVLAYEIYEEAFVSWDVGKASVMALVMMLILLAITVAQNLYFRTRTTYEYV</sequence>
<keyword evidence="2 7" id="KW-0813">Transport</keyword>
<evidence type="ECO:0000256" key="2">
    <source>
        <dbReference type="ARBA" id="ARBA00022448"/>
    </source>
</evidence>
<evidence type="ECO:0000256" key="5">
    <source>
        <dbReference type="ARBA" id="ARBA00022989"/>
    </source>
</evidence>
<proteinExistence type="inferred from homology"/>
<feature type="transmembrane region" description="Helical" evidence="7">
    <location>
        <begin position="128"/>
        <end position="151"/>
    </location>
</feature>
<feature type="transmembrane region" description="Helical" evidence="7">
    <location>
        <begin position="38"/>
        <end position="64"/>
    </location>
</feature>
<evidence type="ECO:0000313" key="11">
    <source>
        <dbReference type="Proteomes" id="UP000234778"/>
    </source>
</evidence>
<dbReference type="AlphaFoldDB" id="A0A2I1KTI1"/>
<dbReference type="CDD" id="cd06261">
    <property type="entry name" value="TM_PBP2"/>
    <property type="match status" value="1"/>
</dbReference>
<dbReference type="SUPFAM" id="SSF161098">
    <property type="entry name" value="MetI-like"/>
    <property type="match status" value="1"/>
</dbReference>
<dbReference type="PROSITE" id="PS50928">
    <property type="entry name" value="ABC_TM1"/>
    <property type="match status" value="1"/>
</dbReference>
<evidence type="ECO:0000256" key="4">
    <source>
        <dbReference type="ARBA" id="ARBA00022692"/>
    </source>
</evidence>
<feature type="region of interest" description="Disordered" evidence="8">
    <location>
        <begin position="1"/>
        <end position="24"/>
    </location>
</feature>